<proteinExistence type="predicted"/>
<feature type="compositionally biased region" description="Polar residues" evidence="1">
    <location>
        <begin position="67"/>
        <end position="79"/>
    </location>
</feature>
<protein>
    <submittedName>
        <fullName evidence="2">Uncharacterized protein</fullName>
    </submittedName>
</protein>
<dbReference type="Proteomes" id="UP000799779">
    <property type="component" value="Unassembled WGS sequence"/>
</dbReference>
<reference evidence="2" key="1">
    <citation type="journal article" date="2020" name="Stud. Mycol.">
        <title>101 Dothideomycetes genomes: a test case for predicting lifestyles and emergence of pathogens.</title>
        <authorList>
            <person name="Haridas S."/>
            <person name="Albert R."/>
            <person name="Binder M."/>
            <person name="Bloem J."/>
            <person name="Labutti K."/>
            <person name="Salamov A."/>
            <person name="Andreopoulos B."/>
            <person name="Baker S."/>
            <person name="Barry K."/>
            <person name="Bills G."/>
            <person name="Bluhm B."/>
            <person name="Cannon C."/>
            <person name="Castanera R."/>
            <person name="Culley D."/>
            <person name="Daum C."/>
            <person name="Ezra D."/>
            <person name="Gonzalez J."/>
            <person name="Henrissat B."/>
            <person name="Kuo A."/>
            <person name="Liang C."/>
            <person name="Lipzen A."/>
            <person name="Lutzoni F."/>
            <person name="Magnuson J."/>
            <person name="Mondo S."/>
            <person name="Nolan M."/>
            <person name="Ohm R."/>
            <person name="Pangilinan J."/>
            <person name="Park H.-J."/>
            <person name="Ramirez L."/>
            <person name="Alfaro M."/>
            <person name="Sun H."/>
            <person name="Tritt A."/>
            <person name="Yoshinaga Y."/>
            <person name="Zwiers L.-H."/>
            <person name="Turgeon B."/>
            <person name="Goodwin S."/>
            <person name="Spatafora J."/>
            <person name="Crous P."/>
            <person name="Grigoriev I."/>
        </authorList>
    </citation>
    <scope>NUCLEOTIDE SEQUENCE</scope>
    <source>
        <strain evidence="2">CBS 123094</strain>
    </source>
</reference>
<name>A0A6A5W7B0_9PLEO</name>
<evidence type="ECO:0000313" key="2">
    <source>
        <dbReference type="EMBL" id="KAF1995005.1"/>
    </source>
</evidence>
<sequence length="79" mass="8563">MARQTAVLRHSITGAILGGWAIRCRSAEARSRQSHFDVLLDAQALSSRIQSPTSLQKDEKRQVKSEPCSTSATPLSGVL</sequence>
<keyword evidence="3" id="KW-1185">Reference proteome</keyword>
<dbReference type="AlphaFoldDB" id="A0A6A5W7B0"/>
<accession>A0A6A5W7B0</accession>
<dbReference type="EMBL" id="ML977647">
    <property type="protein sequence ID" value="KAF1995005.1"/>
    <property type="molecule type" value="Genomic_DNA"/>
</dbReference>
<evidence type="ECO:0000256" key="1">
    <source>
        <dbReference type="SAM" id="MobiDB-lite"/>
    </source>
</evidence>
<feature type="region of interest" description="Disordered" evidence="1">
    <location>
        <begin position="50"/>
        <end position="79"/>
    </location>
</feature>
<organism evidence="2 3">
    <name type="scientific">Amniculicola lignicola CBS 123094</name>
    <dbReference type="NCBI Taxonomy" id="1392246"/>
    <lineage>
        <taxon>Eukaryota</taxon>
        <taxon>Fungi</taxon>
        <taxon>Dikarya</taxon>
        <taxon>Ascomycota</taxon>
        <taxon>Pezizomycotina</taxon>
        <taxon>Dothideomycetes</taxon>
        <taxon>Pleosporomycetidae</taxon>
        <taxon>Pleosporales</taxon>
        <taxon>Amniculicolaceae</taxon>
        <taxon>Amniculicola</taxon>
    </lineage>
</organism>
<evidence type="ECO:0000313" key="3">
    <source>
        <dbReference type="Proteomes" id="UP000799779"/>
    </source>
</evidence>
<gene>
    <name evidence="2" type="ORF">P154DRAFT_360100</name>
</gene>